<dbReference type="InterPro" id="IPR019796">
    <property type="entry name" value="G6P_DH_AS"/>
</dbReference>
<feature type="domain" description="Glucose-6-phosphate dehydrogenase NAD-binding" evidence="7">
    <location>
        <begin position="3"/>
        <end position="57"/>
    </location>
</feature>
<evidence type="ECO:0000256" key="5">
    <source>
        <dbReference type="ARBA" id="ARBA00023002"/>
    </source>
</evidence>
<comment type="caution">
    <text evidence="8">The sequence shown here is derived from an EMBL/GenBank/DDBJ whole genome shotgun (WGS) entry which is preliminary data.</text>
</comment>
<dbReference type="PRINTS" id="PR00079">
    <property type="entry name" value="G6PDHDRGNASE"/>
</dbReference>
<evidence type="ECO:0000256" key="1">
    <source>
        <dbReference type="ARBA" id="ARBA00004937"/>
    </source>
</evidence>
<dbReference type="Proteomes" id="UP000518904">
    <property type="component" value="Unassembled WGS sequence"/>
</dbReference>
<evidence type="ECO:0000256" key="2">
    <source>
        <dbReference type="ARBA" id="ARBA00009975"/>
    </source>
</evidence>
<proteinExistence type="inferred from homology"/>
<dbReference type="PANTHER" id="PTHR23429:SF0">
    <property type="entry name" value="GLUCOSE-6-PHOSPHATE 1-DEHYDROGENASE"/>
    <property type="match status" value="1"/>
</dbReference>
<gene>
    <name evidence="8" type="ORF">HKB16_16230</name>
</gene>
<evidence type="ECO:0000256" key="3">
    <source>
        <dbReference type="ARBA" id="ARBA00022526"/>
    </source>
</evidence>
<dbReference type="InterPro" id="IPR036291">
    <property type="entry name" value="NAD(P)-bd_dom_sf"/>
</dbReference>
<keyword evidence="6" id="KW-0119">Carbohydrate metabolism</keyword>
<dbReference type="GO" id="GO:0006006">
    <property type="term" value="P:glucose metabolic process"/>
    <property type="evidence" value="ECO:0007669"/>
    <property type="project" value="UniProtKB-KW"/>
</dbReference>
<evidence type="ECO:0000256" key="4">
    <source>
        <dbReference type="ARBA" id="ARBA00022857"/>
    </source>
</evidence>
<comment type="similarity">
    <text evidence="2">Belongs to the glucose-6-phosphate dehydrogenase family.</text>
</comment>
<dbReference type="PROSITE" id="PS00069">
    <property type="entry name" value="G6P_DEHYDROGENASE"/>
    <property type="match status" value="1"/>
</dbReference>
<dbReference type="UniPathway" id="UPA00115"/>
<dbReference type="InterPro" id="IPR022674">
    <property type="entry name" value="G6P_DH_NAD-bd"/>
</dbReference>
<dbReference type="GO" id="GO:0009051">
    <property type="term" value="P:pentose-phosphate shunt, oxidative branch"/>
    <property type="evidence" value="ECO:0007669"/>
    <property type="project" value="TreeGrafter"/>
</dbReference>
<dbReference type="Gene3D" id="3.40.50.720">
    <property type="entry name" value="NAD(P)-binding Rossmann-like Domain"/>
    <property type="match status" value="1"/>
</dbReference>
<dbReference type="EMBL" id="JABCLB010001727">
    <property type="protein sequence ID" value="NMU84421.1"/>
    <property type="molecule type" value="Genomic_DNA"/>
</dbReference>
<dbReference type="SUPFAM" id="SSF55347">
    <property type="entry name" value="Glyceraldehyde-3-phosphate dehydrogenase-like, C-terminal domain"/>
    <property type="match status" value="1"/>
</dbReference>
<feature type="non-terminal residue" evidence="8">
    <location>
        <position position="79"/>
    </location>
</feature>
<evidence type="ECO:0000313" key="8">
    <source>
        <dbReference type="EMBL" id="NMU84421.1"/>
    </source>
</evidence>
<dbReference type="GO" id="GO:0004345">
    <property type="term" value="F:glucose-6-phosphate dehydrogenase activity"/>
    <property type="evidence" value="ECO:0007669"/>
    <property type="project" value="InterPro"/>
</dbReference>
<reference evidence="8 9" key="1">
    <citation type="submission" date="2020-04" db="EMBL/GenBank/DDBJ databases">
        <title>Whole-genome sequencing of Vibrio spp. from China reveals different genetic environments of blaCTX-M-14 among diverse lineages.</title>
        <authorList>
            <person name="Zheng Z."/>
            <person name="Ye L."/>
            <person name="Chen S."/>
        </authorList>
    </citation>
    <scope>NUCLEOTIDE SEQUENCE [LARGE SCALE GENOMIC DNA]</scope>
    <source>
        <strain evidence="8 9">Vb0551</strain>
    </source>
</reference>
<dbReference type="Pfam" id="PF00479">
    <property type="entry name" value="G6PD_N"/>
    <property type="match status" value="1"/>
</dbReference>
<dbReference type="InterPro" id="IPR001282">
    <property type="entry name" value="G6P_DH"/>
</dbReference>
<dbReference type="Gene3D" id="3.30.360.10">
    <property type="entry name" value="Dihydrodipicolinate Reductase, domain 2"/>
    <property type="match status" value="1"/>
</dbReference>
<evidence type="ECO:0000313" key="9">
    <source>
        <dbReference type="Proteomes" id="UP000518904"/>
    </source>
</evidence>
<dbReference type="GO" id="GO:0005829">
    <property type="term" value="C:cytosol"/>
    <property type="evidence" value="ECO:0007669"/>
    <property type="project" value="TreeGrafter"/>
</dbReference>
<comment type="pathway">
    <text evidence="1">Carbohydrate degradation; pentose phosphate pathway; D-ribulose 5-phosphate from D-glucose 6-phosphate (oxidative stage): step 1/3.</text>
</comment>
<dbReference type="PANTHER" id="PTHR23429">
    <property type="entry name" value="GLUCOSE-6-PHOSPHATE 1-DEHYDROGENASE G6PD"/>
    <property type="match status" value="1"/>
</dbReference>
<keyword evidence="4" id="KW-0521">NADP</keyword>
<keyword evidence="3" id="KW-0313">Glucose metabolism</keyword>
<name>A0A7Y0SJ32_VIBPH</name>
<dbReference type="GO" id="GO:0050661">
    <property type="term" value="F:NADP binding"/>
    <property type="evidence" value="ECO:0007669"/>
    <property type="project" value="InterPro"/>
</dbReference>
<sequence>AHGLNSEEDGWKRLIIEKPFGYDLESARILDKEIHEHFQEHQIYRIDHYLGKETVQNLLVLRFSNAMFEPLWNRNFIDY</sequence>
<keyword evidence="5" id="KW-0560">Oxidoreductase</keyword>
<organism evidence="8 9">
    <name type="scientific">Vibrio parahaemolyticus</name>
    <dbReference type="NCBI Taxonomy" id="670"/>
    <lineage>
        <taxon>Bacteria</taxon>
        <taxon>Pseudomonadati</taxon>
        <taxon>Pseudomonadota</taxon>
        <taxon>Gammaproteobacteria</taxon>
        <taxon>Vibrionales</taxon>
        <taxon>Vibrionaceae</taxon>
        <taxon>Vibrio</taxon>
    </lineage>
</organism>
<evidence type="ECO:0000256" key="6">
    <source>
        <dbReference type="ARBA" id="ARBA00023277"/>
    </source>
</evidence>
<feature type="non-terminal residue" evidence="8">
    <location>
        <position position="1"/>
    </location>
</feature>
<accession>A0A7Y0SJ32</accession>
<dbReference type="AlphaFoldDB" id="A0A7Y0SJ32"/>
<evidence type="ECO:0000259" key="7">
    <source>
        <dbReference type="Pfam" id="PF00479"/>
    </source>
</evidence>
<dbReference type="SUPFAM" id="SSF51735">
    <property type="entry name" value="NAD(P)-binding Rossmann-fold domains"/>
    <property type="match status" value="1"/>
</dbReference>
<protein>
    <submittedName>
        <fullName evidence="8">Glucose-6-phosphate dehydrogenase</fullName>
    </submittedName>
</protein>